<name>A0A561BSS4_9ACTN</name>
<evidence type="ECO:0000256" key="6">
    <source>
        <dbReference type="ARBA" id="ARBA00023136"/>
    </source>
</evidence>
<dbReference type="InterPro" id="IPR036259">
    <property type="entry name" value="MFS_trans_sf"/>
</dbReference>
<evidence type="ECO:0000256" key="1">
    <source>
        <dbReference type="ARBA" id="ARBA00004651"/>
    </source>
</evidence>
<feature type="transmembrane region" description="Helical" evidence="7">
    <location>
        <begin position="264"/>
        <end position="289"/>
    </location>
</feature>
<dbReference type="InterPro" id="IPR011701">
    <property type="entry name" value="MFS"/>
</dbReference>
<feature type="transmembrane region" description="Helical" evidence="7">
    <location>
        <begin position="77"/>
        <end position="96"/>
    </location>
</feature>
<evidence type="ECO:0000256" key="4">
    <source>
        <dbReference type="ARBA" id="ARBA00022692"/>
    </source>
</evidence>
<evidence type="ECO:0000256" key="5">
    <source>
        <dbReference type="ARBA" id="ARBA00022989"/>
    </source>
</evidence>
<dbReference type="Pfam" id="PF07690">
    <property type="entry name" value="MFS_1"/>
    <property type="match status" value="1"/>
</dbReference>
<dbReference type="PANTHER" id="PTHR42718">
    <property type="entry name" value="MAJOR FACILITATOR SUPERFAMILY MULTIDRUG TRANSPORTER MFSC"/>
    <property type="match status" value="1"/>
</dbReference>
<dbReference type="GO" id="GO:0005886">
    <property type="term" value="C:plasma membrane"/>
    <property type="evidence" value="ECO:0007669"/>
    <property type="project" value="UniProtKB-SubCell"/>
</dbReference>
<feature type="transmembrane region" description="Helical" evidence="7">
    <location>
        <begin position="328"/>
        <end position="348"/>
    </location>
</feature>
<evidence type="ECO:0000256" key="3">
    <source>
        <dbReference type="ARBA" id="ARBA00022475"/>
    </source>
</evidence>
<evidence type="ECO:0000259" key="8">
    <source>
        <dbReference type="PROSITE" id="PS50850"/>
    </source>
</evidence>
<dbReference type="Gene3D" id="1.20.1250.20">
    <property type="entry name" value="MFS general substrate transporter like domains"/>
    <property type="match status" value="1"/>
</dbReference>
<comment type="subcellular location">
    <subcellularLocation>
        <location evidence="1">Cell membrane</location>
        <topology evidence="1">Multi-pass membrane protein</topology>
    </subcellularLocation>
</comment>
<sequence length="465" mass="46414">MRRLTGNSWLSLTVVCVAQFVVVLDATIVTTALPAIGRDLGFAPAALTWVVTAYTIVLAGLLILGGRIADLAGSRRLFRIGLFVFTTASLGCALAWSPGALIGARLVQGAGAALLSPAALAVLTELMPPQSRRKALGWWTAAAAGGGASGWLLGGVVTELAGWRWVFAVNVPIGVAGLLAAFAVMPGRGAVLARRPLDVPGAAAATTGIAVLTLALAQLAAAPAHWSGWTLLTASLIAFTWFVRVERRAARPLIPGRLIRTPGVVVGNVTAAALTGSTSPATITVTLYVQQTLHLSPARAALLYPAFNLAVIGGSLLSGRAADAVRPLLLAGFGGIVGGIVLLLALPADGVPVALLLSAFVAMGTGLGVASVASTTAGTAAVPEADRGVAAGLLNSTAQLGTALGLAVATPLVASTAPMTGYRLGFAVAGLVALAGAVGACSGQVRARLGLLPARSATGQPEGSE</sequence>
<proteinExistence type="predicted"/>
<feature type="transmembrane region" description="Helical" evidence="7">
    <location>
        <begin position="12"/>
        <end position="36"/>
    </location>
</feature>
<organism evidence="9 10">
    <name type="scientific">Kribbella amoyensis</name>
    <dbReference type="NCBI Taxonomy" id="996641"/>
    <lineage>
        <taxon>Bacteria</taxon>
        <taxon>Bacillati</taxon>
        <taxon>Actinomycetota</taxon>
        <taxon>Actinomycetes</taxon>
        <taxon>Propionibacteriales</taxon>
        <taxon>Kribbellaceae</taxon>
        <taxon>Kribbella</taxon>
    </lineage>
</organism>
<evidence type="ECO:0000256" key="2">
    <source>
        <dbReference type="ARBA" id="ARBA00022448"/>
    </source>
</evidence>
<dbReference type="GO" id="GO:0022857">
    <property type="term" value="F:transmembrane transporter activity"/>
    <property type="evidence" value="ECO:0007669"/>
    <property type="project" value="InterPro"/>
</dbReference>
<keyword evidence="4 7" id="KW-0812">Transmembrane</keyword>
<feature type="transmembrane region" description="Helical" evidence="7">
    <location>
        <begin position="135"/>
        <end position="153"/>
    </location>
</feature>
<feature type="transmembrane region" description="Helical" evidence="7">
    <location>
        <begin position="301"/>
        <end position="321"/>
    </location>
</feature>
<feature type="transmembrane region" description="Helical" evidence="7">
    <location>
        <begin position="424"/>
        <end position="445"/>
    </location>
</feature>
<dbReference type="AlphaFoldDB" id="A0A561BSS4"/>
<comment type="caution">
    <text evidence="9">The sequence shown here is derived from an EMBL/GenBank/DDBJ whole genome shotgun (WGS) entry which is preliminary data.</text>
</comment>
<feature type="transmembrane region" description="Helical" evidence="7">
    <location>
        <begin position="165"/>
        <end position="185"/>
    </location>
</feature>
<feature type="transmembrane region" description="Helical" evidence="7">
    <location>
        <begin position="102"/>
        <end position="123"/>
    </location>
</feature>
<dbReference type="PANTHER" id="PTHR42718:SF46">
    <property type="entry name" value="BLR6921 PROTEIN"/>
    <property type="match status" value="1"/>
</dbReference>
<feature type="transmembrane region" description="Helical" evidence="7">
    <location>
        <begin position="389"/>
        <end position="412"/>
    </location>
</feature>
<feature type="transmembrane region" description="Helical" evidence="7">
    <location>
        <begin position="42"/>
        <end position="65"/>
    </location>
</feature>
<evidence type="ECO:0000313" key="9">
    <source>
        <dbReference type="EMBL" id="TWD81823.1"/>
    </source>
</evidence>
<reference evidence="9 10" key="1">
    <citation type="submission" date="2019-06" db="EMBL/GenBank/DDBJ databases">
        <title>Sequencing the genomes of 1000 actinobacteria strains.</title>
        <authorList>
            <person name="Klenk H.-P."/>
        </authorList>
    </citation>
    <scope>NUCLEOTIDE SEQUENCE [LARGE SCALE GENOMIC DNA]</scope>
    <source>
        <strain evidence="9 10">DSM 24683</strain>
    </source>
</reference>
<dbReference type="OrthoDB" id="3813369at2"/>
<dbReference type="SUPFAM" id="SSF103473">
    <property type="entry name" value="MFS general substrate transporter"/>
    <property type="match status" value="1"/>
</dbReference>
<dbReference type="PRINTS" id="PR01036">
    <property type="entry name" value="TCRTETB"/>
</dbReference>
<dbReference type="EMBL" id="VIVK01000001">
    <property type="protein sequence ID" value="TWD81823.1"/>
    <property type="molecule type" value="Genomic_DNA"/>
</dbReference>
<evidence type="ECO:0000313" key="10">
    <source>
        <dbReference type="Proteomes" id="UP000318380"/>
    </source>
</evidence>
<keyword evidence="3" id="KW-1003">Cell membrane</keyword>
<protein>
    <submittedName>
        <fullName evidence="9">Putative MFS family arabinose efflux permease</fullName>
    </submittedName>
</protein>
<keyword evidence="10" id="KW-1185">Reference proteome</keyword>
<dbReference type="Proteomes" id="UP000318380">
    <property type="component" value="Unassembled WGS sequence"/>
</dbReference>
<dbReference type="InterPro" id="IPR020846">
    <property type="entry name" value="MFS_dom"/>
</dbReference>
<keyword evidence="2" id="KW-0813">Transport</keyword>
<feature type="transmembrane region" description="Helical" evidence="7">
    <location>
        <begin position="226"/>
        <end position="243"/>
    </location>
</feature>
<dbReference type="Gene3D" id="1.20.1720.10">
    <property type="entry name" value="Multidrug resistance protein D"/>
    <property type="match status" value="1"/>
</dbReference>
<feature type="transmembrane region" description="Helical" evidence="7">
    <location>
        <begin position="197"/>
        <end position="220"/>
    </location>
</feature>
<gene>
    <name evidence="9" type="ORF">FB561_2946</name>
</gene>
<dbReference type="PROSITE" id="PS50850">
    <property type="entry name" value="MFS"/>
    <property type="match status" value="1"/>
</dbReference>
<evidence type="ECO:0000256" key="7">
    <source>
        <dbReference type="SAM" id="Phobius"/>
    </source>
</evidence>
<feature type="transmembrane region" description="Helical" evidence="7">
    <location>
        <begin position="354"/>
        <end position="377"/>
    </location>
</feature>
<keyword evidence="5 7" id="KW-1133">Transmembrane helix</keyword>
<feature type="domain" description="Major facilitator superfamily (MFS) profile" evidence="8">
    <location>
        <begin position="11"/>
        <end position="448"/>
    </location>
</feature>
<keyword evidence="6 7" id="KW-0472">Membrane</keyword>
<accession>A0A561BSS4</accession>
<dbReference type="CDD" id="cd17321">
    <property type="entry name" value="MFS_MMR_MDR_like"/>
    <property type="match status" value="1"/>
</dbReference>